<organism evidence="8 9">
    <name type="scientific">Aspergillus cavernicola</name>
    <dbReference type="NCBI Taxonomy" id="176166"/>
    <lineage>
        <taxon>Eukaryota</taxon>
        <taxon>Fungi</taxon>
        <taxon>Dikarya</taxon>
        <taxon>Ascomycota</taxon>
        <taxon>Pezizomycotina</taxon>
        <taxon>Eurotiomycetes</taxon>
        <taxon>Eurotiomycetidae</taxon>
        <taxon>Eurotiales</taxon>
        <taxon>Aspergillaceae</taxon>
        <taxon>Aspergillus</taxon>
        <taxon>Aspergillus subgen. Nidulantes</taxon>
    </lineage>
</organism>
<dbReference type="PROSITE" id="PS51450">
    <property type="entry name" value="LRR"/>
    <property type="match status" value="1"/>
</dbReference>
<dbReference type="InterPro" id="IPR001611">
    <property type="entry name" value="Leu-rich_rpt"/>
</dbReference>
<keyword evidence="2" id="KW-0433">Leucine-rich repeat</keyword>
<evidence type="ECO:0000256" key="2">
    <source>
        <dbReference type="ARBA" id="ARBA00022614"/>
    </source>
</evidence>
<evidence type="ECO:0000256" key="5">
    <source>
        <dbReference type="ARBA" id="ARBA00024196"/>
    </source>
</evidence>
<keyword evidence="3" id="KW-0677">Repeat</keyword>
<evidence type="ECO:0000313" key="8">
    <source>
        <dbReference type="EMBL" id="KAL2830877.1"/>
    </source>
</evidence>
<evidence type="ECO:0000256" key="7">
    <source>
        <dbReference type="SAM" id="MobiDB-lite"/>
    </source>
</evidence>
<keyword evidence="4" id="KW-0539">Nucleus</keyword>
<dbReference type="InterPro" id="IPR044640">
    <property type="entry name" value="RU2A"/>
</dbReference>
<feature type="compositionally biased region" description="Acidic residues" evidence="7">
    <location>
        <begin position="248"/>
        <end position="258"/>
    </location>
</feature>
<sequence>MRLTVELIQNSLSYINPLKDRELDLRGHKIPAIENLGVAKEQDAIDFTDNDISSLGNFPFFPRLHTLLLARNRIRQIQGSLATSVPGLTTLILTANNIAELADLDPLRNLSKLTHLVLLENPVTRKENYRLFLIWRLPTLRFLDYQKVKDAERTLATELFGTPAEPSPLASKILGVKSRTFDVPSSATGADRAPAEKGLRVKLTDAERKRIEKMIREAKSLAEISRLERELNEGRIPGGAVGYGDGEGNGDEDEDMQM</sequence>
<dbReference type="Proteomes" id="UP001610335">
    <property type="component" value="Unassembled WGS sequence"/>
</dbReference>
<comment type="subcellular location">
    <subcellularLocation>
        <location evidence="1">Nucleus</location>
    </subcellularLocation>
</comment>
<evidence type="ECO:0000256" key="4">
    <source>
        <dbReference type="ARBA" id="ARBA00023242"/>
    </source>
</evidence>
<dbReference type="SUPFAM" id="SSF52058">
    <property type="entry name" value="L domain-like"/>
    <property type="match status" value="1"/>
</dbReference>
<dbReference type="EMBL" id="JBFXLS010000011">
    <property type="protein sequence ID" value="KAL2830877.1"/>
    <property type="molecule type" value="Genomic_DNA"/>
</dbReference>
<dbReference type="Pfam" id="PF14580">
    <property type="entry name" value="LRR_9"/>
    <property type="match status" value="1"/>
</dbReference>
<feature type="compositionally biased region" description="Gly residues" evidence="7">
    <location>
        <begin position="236"/>
        <end position="247"/>
    </location>
</feature>
<evidence type="ECO:0000256" key="1">
    <source>
        <dbReference type="ARBA" id="ARBA00004123"/>
    </source>
</evidence>
<dbReference type="Gene3D" id="3.80.10.10">
    <property type="entry name" value="Ribonuclease Inhibitor"/>
    <property type="match status" value="1"/>
</dbReference>
<dbReference type="InterPro" id="IPR032675">
    <property type="entry name" value="LRR_dom_sf"/>
</dbReference>
<evidence type="ECO:0000256" key="6">
    <source>
        <dbReference type="ARBA" id="ARBA00024238"/>
    </source>
</evidence>
<evidence type="ECO:0000313" key="9">
    <source>
        <dbReference type="Proteomes" id="UP001610335"/>
    </source>
</evidence>
<comment type="caution">
    <text evidence="8">The sequence shown here is derived from an EMBL/GenBank/DDBJ whole genome shotgun (WGS) entry which is preliminary data.</text>
</comment>
<accession>A0ABR4IVI4</accession>
<name>A0ABR4IVI4_9EURO</name>
<keyword evidence="9" id="KW-1185">Reference proteome</keyword>
<gene>
    <name evidence="8" type="ORF">BDW59DRAFT_140915</name>
</gene>
<proteinExistence type="inferred from homology"/>
<protein>
    <recommendedName>
        <fullName evidence="6">U2 small nuclear ribonucleoprotein A'</fullName>
    </recommendedName>
</protein>
<reference evidence="8 9" key="1">
    <citation type="submission" date="2024-07" db="EMBL/GenBank/DDBJ databases">
        <title>Section-level genome sequencing and comparative genomics of Aspergillus sections Usti and Cavernicolus.</title>
        <authorList>
            <consortium name="Lawrence Berkeley National Laboratory"/>
            <person name="Nybo J.L."/>
            <person name="Vesth T.C."/>
            <person name="Theobald S."/>
            <person name="Frisvad J.C."/>
            <person name="Larsen T.O."/>
            <person name="Kjaerboelling I."/>
            <person name="Rothschild-Mancinelli K."/>
            <person name="Lyhne E.K."/>
            <person name="Kogle M.E."/>
            <person name="Barry K."/>
            <person name="Clum A."/>
            <person name="Na H."/>
            <person name="Ledsgaard L."/>
            <person name="Lin J."/>
            <person name="Lipzen A."/>
            <person name="Kuo A."/>
            <person name="Riley R."/>
            <person name="Mondo S."/>
            <person name="LaButti K."/>
            <person name="Haridas S."/>
            <person name="Pangalinan J."/>
            <person name="Salamov A.A."/>
            <person name="Simmons B.A."/>
            <person name="Magnuson J.K."/>
            <person name="Chen J."/>
            <person name="Drula E."/>
            <person name="Henrissat B."/>
            <person name="Wiebenga A."/>
            <person name="Lubbers R.J."/>
            <person name="Gomes A.C."/>
            <person name="Makela M.R."/>
            <person name="Stajich J."/>
            <person name="Grigoriev I.V."/>
            <person name="Mortensen U.H."/>
            <person name="De vries R.P."/>
            <person name="Baker S.E."/>
            <person name="Andersen M.R."/>
        </authorList>
    </citation>
    <scope>NUCLEOTIDE SEQUENCE [LARGE SCALE GENOMIC DNA]</scope>
    <source>
        <strain evidence="8 9">CBS 600.67</strain>
    </source>
</reference>
<feature type="region of interest" description="Disordered" evidence="7">
    <location>
        <begin position="235"/>
        <end position="258"/>
    </location>
</feature>
<dbReference type="PANTHER" id="PTHR10552:SF6">
    <property type="entry name" value="U2 SMALL NUCLEAR RIBONUCLEOPROTEIN A"/>
    <property type="match status" value="1"/>
</dbReference>
<comment type="similarity">
    <text evidence="5">Belongs to the U2 small nuclear ribonucleoprotein A family.</text>
</comment>
<evidence type="ECO:0000256" key="3">
    <source>
        <dbReference type="ARBA" id="ARBA00022737"/>
    </source>
</evidence>
<dbReference type="PANTHER" id="PTHR10552">
    <property type="entry name" value="U2 SMALL NUCLEAR RIBONUCLEOPROTEIN A"/>
    <property type="match status" value="1"/>
</dbReference>